<accession>A0A0K0FR92</accession>
<reference evidence="1" key="1">
    <citation type="submission" date="2014-07" db="EMBL/GenBank/DDBJ databases">
        <authorList>
            <person name="Martin A.A"/>
            <person name="De Silva N."/>
        </authorList>
    </citation>
    <scope>NUCLEOTIDE SEQUENCE</scope>
</reference>
<dbReference type="AlphaFoldDB" id="A0A0K0FR92"/>
<proteinExistence type="predicted"/>
<organism evidence="1 2">
    <name type="scientific">Strongyloides venezuelensis</name>
    <name type="common">Threadworm</name>
    <dbReference type="NCBI Taxonomy" id="75913"/>
    <lineage>
        <taxon>Eukaryota</taxon>
        <taxon>Metazoa</taxon>
        <taxon>Ecdysozoa</taxon>
        <taxon>Nematoda</taxon>
        <taxon>Chromadorea</taxon>
        <taxon>Rhabditida</taxon>
        <taxon>Tylenchina</taxon>
        <taxon>Panagrolaimomorpha</taxon>
        <taxon>Strongyloidoidea</taxon>
        <taxon>Strongyloididae</taxon>
        <taxon>Strongyloides</taxon>
    </lineage>
</organism>
<reference evidence="2" key="2">
    <citation type="submission" date="2015-08" db="UniProtKB">
        <authorList>
            <consortium name="WormBaseParasite"/>
        </authorList>
    </citation>
    <scope>IDENTIFICATION</scope>
</reference>
<keyword evidence="1" id="KW-1185">Reference proteome</keyword>
<sequence>MNSFSITNTNNLHPDYMEQVYNYNSNEMNPRLNSIQQQPPNYNMPNQPNASFTFSGYQVYDGVSMSNFSTPSSSNTSMNTSSSSDGMCNDYMKYLNSYYNYPNNFTPQTFNNSPLSSSNNHNIVIPSSISTPPSLDNSSSSEYSSYIDCNVNNQRNVRRIPRQYADNIPCTPVASGYKKKNQIQQEIESGVYEKCEKIPSYYEACQYVINHVDSNVIKFTMFMLMNPENASICHWTKYCWEFVITDPDSFVACFCETFDLDRNLITISHVSKVYKCIGSSNVYGQPIIERVKCRRNAFRLFPKHQNFTYPRLKDLGSNSLSTTFLKNEEDKALGKLRKIKVNVPIFSRKRKGSGKNEEYGSEEVARLTKKQRRIESYQSSL</sequence>
<dbReference type="SUPFAM" id="SSF47862">
    <property type="entry name" value="Saposin"/>
    <property type="match status" value="1"/>
</dbReference>
<protein>
    <submittedName>
        <fullName evidence="2">Velvet domain-containing protein</fullName>
    </submittedName>
</protein>
<dbReference type="WBParaSite" id="SVE_1230900.1">
    <property type="protein sequence ID" value="SVE_1230900.1"/>
    <property type="gene ID" value="SVE_1230900"/>
</dbReference>
<evidence type="ECO:0000313" key="1">
    <source>
        <dbReference type="Proteomes" id="UP000035680"/>
    </source>
</evidence>
<evidence type="ECO:0000313" key="2">
    <source>
        <dbReference type="WBParaSite" id="SVE_1230900.1"/>
    </source>
</evidence>
<dbReference type="Proteomes" id="UP000035680">
    <property type="component" value="Unassembled WGS sequence"/>
</dbReference>
<name>A0A0K0FR92_STRVS</name>
<dbReference type="InterPro" id="IPR011001">
    <property type="entry name" value="Saposin-like"/>
</dbReference>